<dbReference type="AlphaFoldDB" id="E9D254"/>
<accession>E9D254</accession>
<dbReference type="HOGENOM" id="CLU_1427857_0_0_1"/>
<feature type="region of interest" description="Disordered" evidence="1">
    <location>
        <begin position="36"/>
        <end position="110"/>
    </location>
</feature>
<organism evidence="3">
    <name type="scientific">Coccidioides posadasii (strain RMSCC 757 / Silveira)</name>
    <name type="common">Valley fever fungus</name>
    <dbReference type="NCBI Taxonomy" id="443226"/>
    <lineage>
        <taxon>Eukaryota</taxon>
        <taxon>Fungi</taxon>
        <taxon>Dikarya</taxon>
        <taxon>Ascomycota</taxon>
        <taxon>Pezizomycotina</taxon>
        <taxon>Eurotiomycetes</taxon>
        <taxon>Eurotiomycetidae</taxon>
        <taxon>Onygenales</taxon>
        <taxon>Onygenaceae</taxon>
        <taxon>Coccidioides</taxon>
    </lineage>
</organism>
<name>E9D254_COCPS</name>
<proteinExistence type="predicted"/>
<feature type="compositionally biased region" description="Basic and acidic residues" evidence="1">
    <location>
        <begin position="46"/>
        <end position="63"/>
    </location>
</feature>
<evidence type="ECO:0000256" key="1">
    <source>
        <dbReference type="SAM" id="MobiDB-lite"/>
    </source>
</evidence>
<dbReference type="Proteomes" id="UP000002497">
    <property type="component" value="Unassembled WGS sequence"/>
</dbReference>
<evidence type="ECO:0000313" key="3">
    <source>
        <dbReference type="Proteomes" id="UP000002497"/>
    </source>
</evidence>
<dbReference type="VEuPathDB" id="FungiDB:CPSG_03652"/>
<keyword evidence="3" id="KW-1185">Reference proteome</keyword>
<feature type="compositionally biased region" description="Basic and acidic residues" evidence="1">
    <location>
        <begin position="101"/>
        <end position="110"/>
    </location>
</feature>
<reference evidence="3" key="2">
    <citation type="submission" date="2010-03" db="EMBL/GenBank/DDBJ databases">
        <title>The genome sequence of Coccidioides posadasii strain Silveira.</title>
        <authorList>
            <consortium name="The Broad Institute Genome Sequencing Center for Infectious Disease"/>
            <person name="Neafsey D."/>
            <person name="Orbach M."/>
            <person name="Henn M.R."/>
            <person name="Cole G.T."/>
            <person name="Galgiani J."/>
            <person name="Gardner M.J."/>
            <person name="Kirkland T.N."/>
            <person name="Taylor J.W."/>
            <person name="Young S.K."/>
            <person name="Zeng Q."/>
            <person name="Koehrsen M."/>
            <person name="Alvarado L."/>
            <person name="Berlin A."/>
            <person name="Borenstein D."/>
            <person name="Chapman S.B."/>
            <person name="Chen Z."/>
            <person name="Engels R."/>
            <person name="Freedman E."/>
            <person name="Gellesch M."/>
            <person name="Goldberg J."/>
            <person name="Griggs A."/>
            <person name="Gujja S."/>
            <person name="Heilman E."/>
            <person name="Heiman D."/>
            <person name="Howarth C."/>
            <person name="Jen D."/>
            <person name="Larson L."/>
            <person name="Mehta T."/>
            <person name="Neiman D."/>
            <person name="Park D."/>
            <person name="Pearson M."/>
            <person name="Richards J."/>
            <person name="Roberts A."/>
            <person name="Saif S."/>
            <person name="Shea T."/>
            <person name="Shenoy N."/>
            <person name="Sisk P."/>
            <person name="Stolte C."/>
            <person name="Sykes S."/>
            <person name="Walk T."/>
            <person name="White J."/>
            <person name="Yandava C."/>
            <person name="Haas B."/>
            <person name="Nusbaum C."/>
            <person name="Birren B."/>
        </authorList>
    </citation>
    <scope>NUCLEOTIDE SEQUENCE [LARGE SCALE GENOMIC DNA]</scope>
    <source>
        <strain evidence="3">RMSCC 757 / Silveira</strain>
    </source>
</reference>
<sequence length="190" mass="21301">MSGALRRAMDWSQSIAGTQSMIFFFLWSLTNQHPSYGEHGTSGIETRSKESDDGARRTLERELSPPVAAGLKRWNSPNHPSPRGQHKAAQVRISTAPKGGSKGDKMTERTRKRDRYCRPIGLSRQPPRTLAGRERALGKKGSPTLHRHENTFSLTHSLIHSPHPQSPSIKSARPFCWTTGVSRYTSYRDL</sequence>
<dbReference type="EMBL" id="GL636490">
    <property type="protein sequence ID" value="EFW19268.1"/>
    <property type="molecule type" value="Genomic_DNA"/>
</dbReference>
<protein>
    <submittedName>
        <fullName evidence="2">Uncharacterized protein</fullName>
    </submittedName>
</protein>
<gene>
    <name evidence="2" type="ORF">CPSG_03652</name>
</gene>
<evidence type="ECO:0000313" key="2">
    <source>
        <dbReference type="EMBL" id="EFW19268.1"/>
    </source>
</evidence>
<reference evidence="3" key="1">
    <citation type="journal article" date="2010" name="Genome Res.">
        <title>Population genomic sequencing of Coccidioides fungi reveals recent hybridization and transposon control.</title>
        <authorList>
            <person name="Neafsey D.E."/>
            <person name="Barker B.M."/>
            <person name="Sharpton T.J."/>
            <person name="Stajich J.E."/>
            <person name="Park D.J."/>
            <person name="Whiston E."/>
            <person name="Hung C.-Y."/>
            <person name="McMahan C."/>
            <person name="White J."/>
            <person name="Sykes S."/>
            <person name="Heiman D."/>
            <person name="Young S."/>
            <person name="Zeng Q."/>
            <person name="Abouelleil A."/>
            <person name="Aftuck L."/>
            <person name="Bessette D."/>
            <person name="Brown A."/>
            <person name="FitzGerald M."/>
            <person name="Lui A."/>
            <person name="Macdonald J.P."/>
            <person name="Priest M."/>
            <person name="Orbach M.J."/>
            <person name="Galgiani J.N."/>
            <person name="Kirkland T.N."/>
            <person name="Cole G.T."/>
            <person name="Birren B.W."/>
            <person name="Henn M.R."/>
            <person name="Taylor J.W."/>
            <person name="Rounsley S.D."/>
        </authorList>
    </citation>
    <scope>NUCLEOTIDE SEQUENCE [LARGE SCALE GENOMIC DNA]</scope>
    <source>
        <strain evidence="3">RMSCC 757 / Silveira</strain>
    </source>
</reference>